<dbReference type="SUPFAM" id="SSF53474">
    <property type="entry name" value="alpha/beta-Hydrolases"/>
    <property type="match status" value="1"/>
</dbReference>
<dbReference type="InterPro" id="IPR013094">
    <property type="entry name" value="AB_hydrolase_3"/>
</dbReference>
<dbReference type="RefSeq" id="WP_197011507.1">
    <property type="nucleotide sequence ID" value="NZ_BAABES010000005.1"/>
</dbReference>
<dbReference type="GO" id="GO:0016787">
    <property type="term" value="F:hydrolase activity"/>
    <property type="evidence" value="ECO:0007669"/>
    <property type="project" value="UniProtKB-KW"/>
</dbReference>
<dbReference type="PANTHER" id="PTHR48081">
    <property type="entry name" value="AB HYDROLASE SUPERFAMILY PROTEIN C4A8.06C"/>
    <property type="match status" value="1"/>
</dbReference>
<evidence type="ECO:0000256" key="1">
    <source>
        <dbReference type="ARBA" id="ARBA00022801"/>
    </source>
</evidence>
<dbReference type="Gene3D" id="3.40.50.1820">
    <property type="entry name" value="alpha/beta hydrolase"/>
    <property type="match status" value="1"/>
</dbReference>
<reference evidence="3" key="1">
    <citation type="submission" date="2020-11" db="EMBL/GenBank/DDBJ databases">
        <title>Sequencing the genomes of 1000 actinobacteria strains.</title>
        <authorList>
            <person name="Klenk H.-P."/>
        </authorList>
    </citation>
    <scope>NUCLEOTIDE SEQUENCE</scope>
    <source>
        <strain evidence="3">DSM 43175</strain>
    </source>
</reference>
<gene>
    <name evidence="3" type="ORF">IW256_002943</name>
</gene>
<keyword evidence="4" id="KW-1185">Reference proteome</keyword>
<evidence type="ECO:0000313" key="4">
    <source>
        <dbReference type="Proteomes" id="UP000614047"/>
    </source>
</evidence>
<keyword evidence="1 3" id="KW-0378">Hydrolase</keyword>
<evidence type="ECO:0000313" key="3">
    <source>
        <dbReference type="EMBL" id="MBG6088830.1"/>
    </source>
</evidence>
<dbReference type="Pfam" id="PF07859">
    <property type="entry name" value="Abhydrolase_3"/>
    <property type="match status" value="1"/>
</dbReference>
<dbReference type="AlphaFoldDB" id="A0A931DKQ2"/>
<accession>A0A931DKQ2</accession>
<dbReference type="EMBL" id="JADOUA010000001">
    <property type="protein sequence ID" value="MBG6088830.1"/>
    <property type="molecule type" value="Genomic_DNA"/>
</dbReference>
<sequence>MSEPVPSPQAAAYLRALPARGPMWEREVAVLRAEMREDARRFAGAAEQVADVREVSAGGVPARLYRPADEEGGVFVWLHGGAWMIGDPGCYDAMLTAVANRARCAVLSVDYRLAPEHRYPAATDDAWAATRWAARRFGTAAVGGDSSGGNLAAAVALRARDAGLPLALQVLVYAVLDADMDAPYRDGFVERYATFFGAPDFATLSLESLRYIWRTFVPDMTARATADASPMRAGSLAGVAPALILTAEHDLLRLENELYAERLERDGVDVRLHDYAGQVHGFINLLEALPDARDAACRIGDALNGAISVRE</sequence>
<name>A0A931DKQ2_9ACTN</name>
<dbReference type="PANTHER" id="PTHR48081:SF8">
    <property type="entry name" value="ALPHA_BETA HYDROLASE FOLD-3 DOMAIN-CONTAINING PROTEIN-RELATED"/>
    <property type="match status" value="1"/>
</dbReference>
<organism evidence="3 4">
    <name type="scientific">Actinomadura viridis</name>
    <dbReference type="NCBI Taxonomy" id="58110"/>
    <lineage>
        <taxon>Bacteria</taxon>
        <taxon>Bacillati</taxon>
        <taxon>Actinomycetota</taxon>
        <taxon>Actinomycetes</taxon>
        <taxon>Streptosporangiales</taxon>
        <taxon>Thermomonosporaceae</taxon>
        <taxon>Actinomadura</taxon>
    </lineage>
</organism>
<dbReference type="InterPro" id="IPR050300">
    <property type="entry name" value="GDXG_lipolytic_enzyme"/>
</dbReference>
<feature type="domain" description="Alpha/beta hydrolase fold-3" evidence="2">
    <location>
        <begin position="76"/>
        <end position="283"/>
    </location>
</feature>
<comment type="caution">
    <text evidence="3">The sequence shown here is derived from an EMBL/GenBank/DDBJ whole genome shotgun (WGS) entry which is preliminary data.</text>
</comment>
<dbReference type="Proteomes" id="UP000614047">
    <property type="component" value="Unassembled WGS sequence"/>
</dbReference>
<proteinExistence type="predicted"/>
<dbReference type="InterPro" id="IPR029058">
    <property type="entry name" value="AB_hydrolase_fold"/>
</dbReference>
<dbReference type="EC" id="3.1.1.-" evidence="3"/>
<evidence type="ECO:0000259" key="2">
    <source>
        <dbReference type="Pfam" id="PF07859"/>
    </source>
</evidence>
<protein>
    <submittedName>
        <fullName evidence="3">Acetyl esterase</fullName>
        <ecNumber evidence="3">3.1.1.-</ecNumber>
    </submittedName>
</protein>